<feature type="transmembrane region" description="Helical" evidence="6">
    <location>
        <begin position="334"/>
        <end position="358"/>
    </location>
</feature>
<dbReference type="InterPro" id="IPR002797">
    <property type="entry name" value="Polysacc_synth"/>
</dbReference>
<dbReference type="PANTHER" id="PTHR30250">
    <property type="entry name" value="PST FAMILY PREDICTED COLANIC ACID TRANSPORTER"/>
    <property type="match status" value="1"/>
</dbReference>
<feature type="transmembrane region" description="Helical" evidence="6">
    <location>
        <begin position="35"/>
        <end position="57"/>
    </location>
</feature>
<keyword evidence="5 6" id="KW-0472">Membrane</keyword>
<evidence type="ECO:0000256" key="1">
    <source>
        <dbReference type="ARBA" id="ARBA00004651"/>
    </source>
</evidence>
<evidence type="ECO:0000256" key="5">
    <source>
        <dbReference type="ARBA" id="ARBA00023136"/>
    </source>
</evidence>
<feature type="transmembrane region" description="Helical" evidence="6">
    <location>
        <begin position="391"/>
        <end position="412"/>
    </location>
</feature>
<dbReference type="PANTHER" id="PTHR30250:SF11">
    <property type="entry name" value="O-ANTIGEN TRANSPORTER-RELATED"/>
    <property type="match status" value="1"/>
</dbReference>
<evidence type="ECO:0000256" key="6">
    <source>
        <dbReference type="SAM" id="Phobius"/>
    </source>
</evidence>
<feature type="transmembrane region" description="Helical" evidence="6">
    <location>
        <begin position="174"/>
        <end position="194"/>
    </location>
</feature>
<dbReference type="Proteomes" id="UP000188543">
    <property type="component" value="Unassembled WGS sequence"/>
</dbReference>
<name>A0A1V2W0Z6_9BURK</name>
<dbReference type="GO" id="GO:0005886">
    <property type="term" value="C:plasma membrane"/>
    <property type="evidence" value="ECO:0007669"/>
    <property type="project" value="UniProtKB-SubCell"/>
</dbReference>
<feature type="transmembrane region" description="Helical" evidence="6">
    <location>
        <begin position="114"/>
        <end position="135"/>
    </location>
</feature>
<keyword evidence="4 6" id="KW-1133">Transmembrane helix</keyword>
<dbReference type="RefSeq" id="WP_077020636.1">
    <property type="nucleotide sequence ID" value="NZ_CADETK010000008.1"/>
</dbReference>
<proteinExistence type="predicted"/>
<keyword evidence="3 6" id="KW-0812">Transmembrane</keyword>
<organism evidence="7 8">
    <name type="scientific">Burkholderia cenocepacia</name>
    <dbReference type="NCBI Taxonomy" id="95486"/>
    <lineage>
        <taxon>Bacteria</taxon>
        <taxon>Pseudomonadati</taxon>
        <taxon>Pseudomonadota</taxon>
        <taxon>Betaproteobacteria</taxon>
        <taxon>Burkholderiales</taxon>
        <taxon>Burkholderiaceae</taxon>
        <taxon>Burkholderia</taxon>
        <taxon>Burkholderia cepacia complex</taxon>
    </lineage>
</organism>
<feature type="transmembrane region" description="Helical" evidence="6">
    <location>
        <begin position="147"/>
        <end position="168"/>
    </location>
</feature>
<evidence type="ECO:0000313" key="7">
    <source>
        <dbReference type="EMBL" id="ONU83085.1"/>
    </source>
</evidence>
<sequence length="431" mass="44897">MKAASSRLALRVGALGLKFVLTIVVARTLGFDAVAVYGVALAVSVVASKVLGLGFSTEINRRLASPDPRDAIRTCMRLSVLYAGVYVALYGAAALPVGAFIGLPRAGALADVPLVLVMLVACAEHAALEVNTWLFSLHRVRAASWVLFARTGAWAGVALAALAARAIVSIDGVFAIWLAGDALVVALGWLLIAGTARRLPAMPALSATRLPLATVWRSGAPFFVALLLLSVLQYLERFVASAMLDAGELGRYVFVWSIANAIQTIASATVAAVASPRLVRALDCPRRAPQAFRGELAHALRGSVILTGAAALAIVTVHPWLFRLAHEGNDLPSTVILAILLLSFVLRAACDVLWAAAVALRAGRVVAGVMAVLTLACVPMTIALVHDQHAIGAAVAHLVASIAVAAWLVWIVSSRAPTARRAIRPGAADAA</sequence>
<feature type="transmembrane region" description="Helical" evidence="6">
    <location>
        <begin position="78"/>
        <end position="102"/>
    </location>
</feature>
<feature type="transmembrane region" description="Helical" evidence="6">
    <location>
        <begin position="365"/>
        <end position="385"/>
    </location>
</feature>
<reference evidence="7 8" key="1">
    <citation type="submission" date="2016-08" db="EMBL/GenBank/DDBJ databases">
        <authorList>
            <person name="Seilhamer J.J."/>
        </authorList>
    </citation>
    <scope>NUCLEOTIDE SEQUENCE [LARGE SCALE GENOMIC DNA]</scope>
    <source>
        <strain evidence="7 8">VC14762</strain>
    </source>
</reference>
<dbReference type="AlphaFoldDB" id="A0A1V2W0Z6"/>
<dbReference type="Pfam" id="PF01943">
    <property type="entry name" value="Polysacc_synt"/>
    <property type="match status" value="1"/>
</dbReference>
<keyword evidence="2" id="KW-1003">Cell membrane</keyword>
<protein>
    <submittedName>
        <fullName evidence="7">Polysaccharide biosynthesis protein</fullName>
    </submittedName>
</protein>
<feature type="transmembrane region" description="Helical" evidence="6">
    <location>
        <begin position="12"/>
        <end position="29"/>
    </location>
</feature>
<gene>
    <name evidence="7" type="ORF">A8E72_20570</name>
</gene>
<evidence type="ECO:0000313" key="8">
    <source>
        <dbReference type="Proteomes" id="UP000188543"/>
    </source>
</evidence>
<evidence type="ECO:0000256" key="3">
    <source>
        <dbReference type="ARBA" id="ARBA00022692"/>
    </source>
</evidence>
<dbReference type="OrthoDB" id="9079885at2"/>
<dbReference type="EMBL" id="MUTJ01000064">
    <property type="protein sequence ID" value="ONU83085.1"/>
    <property type="molecule type" value="Genomic_DNA"/>
</dbReference>
<feature type="transmembrane region" description="Helical" evidence="6">
    <location>
        <begin position="300"/>
        <end position="322"/>
    </location>
</feature>
<dbReference type="InterPro" id="IPR050833">
    <property type="entry name" value="Poly_Biosynth_Transport"/>
</dbReference>
<feature type="transmembrane region" description="Helical" evidence="6">
    <location>
        <begin position="215"/>
        <end position="235"/>
    </location>
</feature>
<evidence type="ECO:0000256" key="2">
    <source>
        <dbReference type="ARBA" id="ARBA00022475"/>
    </source>
</evidence>
<feature type="transmembrane region" description="Helical" evidence="6">
    <location>
        <begin position="255"/>
        <end position="279"/>
    </location>
</feature>
<comment type="caution">
    <text evidence="7">The sequence shown here is derived from an EMBL/GenBank/DDBJ whole genome shotgun (WGS) entry which is preliminary data.</text>
</comment>
<evidence type="ECO:0000256" key="4">
    <source>
        <dbReference type="ARBA" id="ARBA00022989"/>
    </source>
</evidence>
<accession>A0A1V2W0Z6</accession>
<comment type="subcellular location">
    <subcellularLocation>
        <location evidence="1">Cell membrane</location>
        <topology evidence="1">Multi-pass membrane protein</topology>
    </subcellularLocation>
</comment>